<keyword evidence="1" id="KW-0812">Transmembrane</keyword>
<accession>A0A118K5B1</accession>
<keyword evidence="3" id="KW-1185">Reference proteome</keyword>
<evidence type="ECO:0000313" key="3">
    <source>
        <dbReference type="Proteomes" id="UP000243975"/>
    </source>
</evidence>
<gene>
    <name evidence="2" type="ORF">Ccrd_012812</name>
</gene>
<dbReference type="EMBL" id="LEKV01001088">
    <property type="protein sequence ID" value="KVI08820.1"/>
    <property type="molecule type" value="Genomic_DNA"/>
</dbReference>
<proteinExistence type="predicted"/>
<feature type="transmembrane region" description="Helical" evidence="1">
    <location>
        <begin position="68"/>
        <end position="88"/>
    </location>
</feature>
<dbReference type="Proteomes" id="UP000243975">
    <property type="component" value="Unassembled WGS sequence"/>
</dbReference>
<evidence type="ECO:0000313" key="2">
    <source>
        <dbReference type="EMBL" id="KVI08820.1"/>
    </source>
</evidence>
<comment type="caution">
    <text evidence="2">The sequence shown here is derived from an EMBL/GenBank/DDBJ whole genome shotgun (WGS) entry which is preliminary data.</text>
</comment>
<keyword evidence="1" id="KW-0472">Membrane</keyword>
<organism evidence="2 3">
    <name type="scientific">Cynara cardunculus var. scolymus</name>
    <name type="common">Globe artichoke</name>
    <name type="synonym">Cynara scolymus</name>
    <dbReference type="NCBI Taxonomy" id="59895"/>
    <lineage>
        <taxon>Eukaryota</taxon>
        <taxon>Viridiplantae</taxon>
        <taxon>Streptophyta</taxon>
        <taxon>Embryophyta</taxon>
        <taxon>Tracheophyta</taxon>
        <taxon>Spermatophyta</taxon>
        <taxon>Magnoliopsida</taxon>
        <taxon>eudicotyledons</taxon>
        <taxon>Gunneridae</taxon>
        <taxon>Pentapetalae</taxon>
        <taxon>asterids</taxon>
        <taxon>campanulids</taxon>
        <taxon>Asterales</taxon>
        <taxon>Asteraceae</taxon>
        <taxon>Carduoideae</taxon>
        <taxon>Cardueae</taxon>
        <taxon>Carduinae</taxon>
        <taxon>Cynara</taxon>
    </lineage>
</organism>
<reference evidence="2 3" key="1">
    <citation type="journal article" date="2016" name="Sci. Rep.">
        <title>The genome sequence of the outbreeding globe artichoke constructed de novo incorporating a phase-aware low-pass sequencing strategy of F1 progeny.</title>
        <authorList>
            <person name="Scaglione D."/>
            <person name="Reyes-Chin-Wo S."/>
            <person name="Acquadro A."/>
            <person name="Froenicke L."/>
            <person name="Portis E."/>
            <person name="Beitel C."/>
            <person name="Tirone M."/>
            <person name="Mauro R."/>
            <person name="Lo Monaco A."/>
            <person name="Mauromicale G."/>
            <person name="Faccioli P."/>
            <person name="Cattivelli L."/>
            <person name="Rieseberg L."/>
            <person name="Michelmore R."/>
            <person name="Lanteri S."/>
        </authorList>
    </citation>
    <scope>NUCLEOTIDE SEQUENCE [LARGE SCALE GENOMIC DNA]</scope>
    <source>
        <strain evidence="2">2C</strain>
    </source>
</reference>
<dbReference type="Gramene" id="KVI08820">
    <property type="protein sequence ID" value="KVI08820"/>
    <property type="gene ID" value="Ccrd_012812"/>
</dbReference>
<name>A0A118K5B1_CYNCS</name>
<protein>
    <submittedName>
        <fullName evidence="2">Uncharacterized protein</fullName>
    </submittedName>
</protein>
<sequence>MVERPFDNRVVIDDKWMNASFELEALIDGDGGVSYYPKPGLLHILLNRLSKWCIAATYGVIVLRHDNVAVAVWAVLGSVLNIALSLALKQIIYQDRPDPEVRWWALSSPSYGFAPAIPWF</sequence>
<dbReference type="STRING" id="59895.A0A118K5B1"/>
<dbReference type="AlphaFoldDB" id="A0A118K5B1"/>
<keyword evidence="1" id="KW-1133">Transmembrane helix</keyword>
<evidence type="ECO:0000256" key="1">
    <source>
        <dbReference type="SAM" id="Phobius"/>
    </source>
</evidence>